<sequence>MGFHHLDSNGHEKLPGWGGERHHGVDDTCTVINSTELAGEVVMWGSTNRVDTAEHCCSMCAKFEPPPGIQPCNVWVWCGDVVRCGGSYHTCWLKHPSAASGNVVASGAALLSTGSNQVLYHGASLEVMPGTDLESSPWTSGTLPSVTAETSAAIPWKGVAGRHDTVEEAGGGYPMAAMMPKRAHEVDAPSCWLKHQVLIAGSSSIHLPMLQ</sequence>
<dbReference type="Gene3D" id="3.50.4.10">
    <property type="entry name" value="Hepatocyte Growth Factor"/>
    <property type="match status" value="1"/>
</dbReference>
<reference evidence="2 3" key="1">
    <citation type="journal article" date="2015" name="Genome Biol. Evol.">
        <title>Comparative Genomics of a Bacterivorous Green Alga Reveals Evolutionary Causalities and Consequences of Phago-Mixotrophic Mode of Nutrition.</title>
        <authorList>
            <person name="Burns J.A."/>
            <person name="Paasch A."/>
            <person name="Narechania A."/>
            <person name="Kim E."/>
        </authorList>
    </citation>
    <scope>NUCLEOTIDE SEQUENCE [LARGE SCALE GENOMIC DNA]</scope>
    <source>
        <strain evidence="2 3">PLY_AMNH</strain>
    </source>
</reference>
<comment type="caution">
    <text evidence="2">The sequence shown here is derived from an EMBL/GenBank/DDBJ whole genome shotgun (WGS) entry which is preliminary data.</text>
</comment>
<feature type="domain" description="Apple" evidence="1">
    <location>
        <begin position="35"/>
        <end position="94"/>
    </location>
</feature>
<dbReference type="InterPro" id="IPR003609">
    <property type="entry name" value="Pan_app"/>
</dbReference>
<name>A0AAE0G9C1_9CHLO</name>
<accession>A0AAE0G9C1</accession>
<organism evidence="2 3">
    <name type="scientific">Cymbomonas tetramitiformis</name>
    <dbReference type="NCBI Taxonomy" id="36881"/>
    <lineage>
        <taxon>Eukaryota</taxon>
        <taxon>Viridiplantae</taxon>
        <taxon>Chlorophyta</taxon>
        <taxon>Pyramimonadophyceae</taxon>
        <taxon>Pyramimonadales</taxon>
        <taxon>Pyramimonadaceae</taxon>
        <taxon>Cymbomonas</taxon>
    </lineage>
</organism>
<keyword evidence="3" id="KW-1185">Reference proteome</keyword>
<dbReference type="Pfam" id="PF14295">
    <property type="entry name" value="PAN_4"/>
    <property type="match status" value="1"/>
</dbReference>
<proteinExistence type="predicted"/>
<dbReference type="EMBL" id="LGRX02008169">
    <property type="protein sequence ID" value="KAK3273879.1"/>
    <property type="molecule type" value="Genomic_DNA"/>
</dbReference>
<dbReference type="AlphaFoldDB" id="A0AAE0G9C1"/>
<dbReference type="PANTHER" id="PTHR46873:SF1">
    <property type="entry name" value="EXPRESSED PROTEIN"/>
    <property type="match status" value="1"/>
</dbReference>
<evidence type="ECO:0000313" key="2">
    <source>
        <dbReference type="EMBL" id="KAK3273879.1"/>
    </source>
</evidence>
<evidence type="ECO:0000313" key="3">
    <source>
        <dbReference type="Proteomes" id="UP001190700"/>
    </source>
</evidence>
<protein>
    <recommendedName>
        <fullName evidence="1">Apple domain-containing protein</fullName>
    </recommendedName>
</protein>
<gene>
    <name evidence="2" type="ORF">CYMTET_17906</name>
</gene>
<dbReference type="Proteomes" id="UP001190700">
    <property type="component" value="Unassembled WGS sequence"/>
</dbReference>
<evidence type="ECO:0000259" key="1">
    <source>
        <dbReference type="Pfam" id="PF14295"/>
    </source>
</evidence>
<dbReference type="PANTHER" id="PTHR46873">
    <property type="entry name" value="EXPRESSED PROTEIN"/>
    <property type="match status" value="1"/>
</dbReference>